<evidence type="ECO:0000313" key="4">
    <source>
        <dbReference type="Proteomes" id="UP000054248"/>
    </source>
</evidence>
<feature type="chain" id="PRO_5002166356" description="EMC1 first beta-propeller domain-containing protein" evidence="1">
    <location>
        <begin position="23"/>
        <end position="773"/>
    </location>
</feature>
<dbReference type="Pfam" id="PF25293">
    <property type="entry name" value="Beta-prop_EMC1_N"/>
    <property type="match status" value="1"/>
</dbReference>
<dbReference type="InterPro" id="IPR058545">
    <property type="entry name" value="Beta-prop_EMC1_1st"/>
</dbReference>
<dbReference type="OrthoDB" id="28092at2759"/>
<dbReference type="PANTHER" id="PTHR21573:SF0">
    <property type="entry name" value="ER MEMBRANE PROTEIN COMPLEX SUBUNIT 1"/>
    <property type="match status" value="1"/>
</dbReference>
<dbReference type="SUPFAM" id="SSF50998">
    <property type="entry name" value="Quinoprotein alcohol dehydrogenase-like"/>
    <property type="match status" value="1"/>
</dbReference>
<gene>
    <name evidence="3" type="ORF">M407DRAFT_11722</name>
</gene>
<dbReference type="InterPro" id="IPR015943">
    <property type="entry name" value="WD40/YVTN_repeat-like_dom_sf"/>
</dbReference>
<evidence type="ECO:0000259" key="2">
    <source>
        <dbReference type="Pfam" id="PF25293"/>
    </source>
</evidence>
<feature type="signal peptide" evidence="1">
    <location>
        <begin position="1"/>
        <end position="22"/>
    </location>
</feature>
<organism evidence="3 4">
    <name type="scientific">Tulasnella calospora MUT 4182</name>
    <dbReference type="NCBI Taxonomy" id="1051891"/>
    <lineage>
        <taxon>Eukaryota</taxon>
        <taxon>Fungi</taxon>
        <taxon>Dikarya</taxon>
        <taxon>Basidiomycota</taxon>
        <taxon>Agaricomycotina</taxon>
        <taxon>Agaricomycetes</taxon>
        <taxon>Cantharellales</taxon>
        <taxon>Tulasnellaceae</taxon>
        <taxon>Tulasnella</taxon>
    </lineage>
</organism>
<dbReference type="GO" id="GO:0072546">
    <property type="term" value="C:EMC complex"/>
    <property type="evidence" value="ECO:0007669"/>
    <property type="project" value="InterPro"/>
</dbReference>
<evidence type="ECO:0000256" key="1">
    <source>
        <dbReference type="SAM" id="SignalP"/>
    </source>
</evidence>
<dbReference type="STRING" id="1051891.A0A0C3KBD5"/>
<dbReference type="Proteomes" id="UP000054248">
    <property type="component" value="Unassembled WGS sequence"/>
</dbReference>
<name>A0A0C3KBD5_9AGAM</name>
<feature type="non-terminal residue" evidence="3">
    <location>
        <position position="773"/>
    </location>
</feature>
<reference evidence="3 4" key="1">
    <citation type="submission" date="2014-04" db="EMBL/GenBank/DDBJ databases">
        <authorList>
            <consortium name="DOE Joint Genome Institute"/>
            <person name="Kuo A."/>
            <person name="Girlanda M."/>
            <person name="Perotto S."/>
            <person name="Kohler A."/>
            <person name="Nagy L.G."/>
            <person name="Floudas D."/>
            <person name="Copeland A."/>
            <person name="Barry K.W."/>
            <person name="Cichocki N."/>
            <person name="Veneault-Fourrey C."/>
            <person name="LaButti K."/>
            <person name="Lindquist E.A."/>
            <person name="Lipzen A."/>
            <person name="Lundell T."/>
            <person name="Morin E."/>
            <person name="Murat C."/>
            <person name="Sun H."/>
            <person name="Tunlid A."/>
            <person name="Henrissat B."/>
            <person name="Grigoriev I.V."/>
            <person name="Hibbett D.S."/>
            <person name="Martin F."/>
            <person name="Nordberg H.P."/>
            <person name="Cantor M.N."/>
            <person name="Hua S.X."/>
        </authorList>
    </citation>
    <scope>NUCLEOTIDE SEQUENCE [LARGE SCALE GENOMIC DNA]</scope>
    <source>
        <strain evidence="3 4">MUT 4182</strain>
    </source>
</reference>
<keyword evidence="1" id="KW-0732">Signal</keyword>
<dbReference type="InterPro" id="IPR026895">
    <property type="entry name" value="EMC1"/>
</dbReference>
<proteinExistence type="predicted"/>
<dbReference type="GO" id="GO:0034975">
    <property type="term" value="P:protein folding in endoplasmic reticulum"/>
    <property type="evidence" value="ECO:0007669"/>
    <property type="project" value="TreeGrafter"/>
</dbReference>
<dbReference type="PROSITE" id="PS51257">
    <property type="entry name" value="PROKAR_LIPOPROTEIN"/>
    <property type="match status" value="1"/>
</dbReference>
<dbReference type="EMBL" id="KN823263">
    <property type="protein sequence ID" value="KIO18758.1"/>
    <property type="molecule type" value="Genomic_DNA"/>
</dbReference>
<keyword evidence="4" id="KW-1185">Reference proteome</keyword>
<evidence type="ECO:0000313" key="3">
    <source>
        <dbReference type="EMBL" id="KIO18758.1"/>
    </source>
</evidence>
<dbReference type="HOGENOM" id="CLU_361932_0_0_1"/>
<dbReference type="Gene3D" id="2.130.10.10">
    <property type="entry name" value="YVTN repeat-like/Quinoprotein amine dehydrogenase"/>
    <property type="match status" value="1"/>
</dbReference>
<protein>
    <recommendedName>
        <fullName evidence="2">EMC1 first beta-propeller domain-containing protein</fullName>
    </recommendedName>
</protein>
<dbReference type="PANTHER" id="PTHR21573">
    <property type="entry name" value="ER MEMBRANE PROTEIN COMPLEX SUBUNIT 1"/>
    <property type="match status" value="1"/>
</dbReference>
<dbReference type="InterPro" id="IPR011047">
    <property type="entry name" value="Quinoprotein_ADH-like_sf"/>
</dbReference>
<accession>A0A0C3KBD5</accession>
<reference evidence="4" key="2">
    <citation type="submission" date="2015-01" db="EMBL/GenBank/DDBJ databases">
        <title>Evolutionary Origins and Diversification of the Mycorrhizal Mutualists.</title>
        <authorList>
            <consortium name="DOE Joint Genome Institute"/>
            <consortium name="Mycorrhizal Genomics Consortium"/>
            <person name="Kohler A."/>
            <person name="Kuo A."/>
            <person name="Nagy L.G."/>
            <person name="Floudas D."/>
            <person name="Copeland A."/>
            <person name="Barry K.W."/>
            <person name="Cichocki N."/>
            <person name="Veneault-Fourrey C."/>
            <person name="LaButti K."/>
            <person name="Lindquist E.A."/>
            <person name="Lipzen A."/>
            <person name="Lundell T."/>
            <person name="Morin E."/>
            <person name="Murat C."/>
            <person name="Riley R."/>
            <person name="Ohm R."/>
            <person name="Sun H."/>
            <person name="Tunlid A."/>
            <person name="Henrissat B."/>
            <person name="Grigoriev I.V."/>
            <person name="Hibbett D.S."/>
            <person name="Martin F."/>
        </authorList>
    </citation>
    <scope>NUCLEOTIDE SEQUENCE [LARGE SCALE GENOMIC DNA]</scope>
    <source>
        <strain evidence="4">MUT 4182</strain>
    </source>
</reference>
<feature type="domain" description="EMC1 first beta-propeller" evidence="2">
    <location>
        <begin position="64"/>
        <end position="327"/>
    </location>
</feature>
<sequence length="773" mass="84336">MRRFLSPTTLILATWLATLVSCSSVSVTNKPATWHKTLIGVPQTSSPASSPILHHLPLRDGKVLGYLLTSTTKNILAALDPIGGSVVWRHILDDDDYLEEFRANHDGIMALSGYDVQNVRLLEVKTGNVIWETQLQAPNLDRLPEFRCIGSCIVFASDETPDLFVSSNTGSIHRLNGLTGATKWTWTPVDNAPLTPLSKMIATPTTVFLVHFVKSTSSYKIHVTAIDSLSGEQVFTRALPAGILDPSADAIFVGNPRKDEATLVWAQQEGARFLRLSTLKEGRSAQTLAEYKKVVDVRLGPYGIFVALKADGSSSVMRLDPEHSQWITVDWSFSDSASAPSRSPSIFTGGFDKQGRPYLSRTFWSGYFKACSMELYVPHQKTIKGFYYSFDTIQNGVMLHTAMDVASSQETDFVPRFVITTSTGSFQMWQKDRKLWLREEALAHIASAVYVKLPHLAGQNAIVSNPVARFSSQLGELATDGSSLVYHFHPPSGASLGSVKSKGFASPQYQFSDSVVDAAVVGNHPARLVMIDDHHNIHTYPPTTSQQKLESASHMTFIFPSKSQVAGYRLSESGRSGSSSPLSTQQTWSMFFGGDEFIHDVIKPRSQYPTVIPTAAGNETVAYNPSTRNLVGIIASKKGSTELVNCVVRVVDGTKGSLVYSAELGPGRCEEVNAVFIGDTFVYSHQDTVASSDSAKGFRITAIDLGTEPGAKSQTQIQQRTFAVGFEPKFLAATHTKYGIALQDLIAPQSAQGPPSASVVQDEPRITISQIWQ</sequence>
<dbReference type="AlphaFoldDB" id="A0A0C3KBD5"/>